<dbReference type="Proteomes" id="UP000008281">
    <property type="component" value="Unassembled WGS sequence"/>
</dbReference>
<gene>
    <name evidence="2" type="ORF">CRE_15131</name>
</gene>
<reference evidence="2" key="1">
    <citation type="submission" date="2007-07" db="EMBL/GenBank/DDBJ databases">
        <title>PCAP assembly of the Caenorhabditis remanei genome.</title>
        <authorList>
            <consortium name="The Caenorhabditis remanei Sequencing Consortium"/>
            <person name="Wilson R.K."/>
        </authorList>
    </citation>
    <scope>NUCLEOTIDE SEQUENCE [LARGE SCALE GENOMIC DNA]</scope>
    <source>
        <strain evidence="2">PB4641</strain>
    </source>
</reference>
<organism evidence="3">
    <name type="scientific">Caenorhabditis remanei</name>
    <name type="common">Caenorhabditis vulgaris</name>
    <dbReference type="NCBI Taxonomy" id="31234"/>
    <lineage>
        <taxon>Eukaryota</taxon>
        <taxon>Metazoa</taxon>
        <taxon>Ecdysozoa</taxon>
        <taxon>Nematoda</taxon>
        <taxon>Chromadorea</taxon>
        <taxon>Rhabditida</taxon>
        <taxon>Rhabditina</taxon>
        <taxon>Rhabditomorpha</taxon>
        <taxon>Rhabditoidea</taxon>
        <taxon>Rhabditidae</taxon>
        <taxon>Peloderinae</taxon>
        <taxon>Caenorhabditis</taxon>
    </lineage>
</organism>
<evidence type="ECO:0000256" key="1">
    <source>
        <dbReference type="SAM" id="Phobius"/>
    </source>
</evidence>
<proteinExistence type="predicted"/>
<accession>E3NRI4</accession>
<keyword evidence="1" id="KW-1133">Transmembrane helix</keyword>
<evidence type="ECO:0000313" key="3">
    <source>
        <dbReference type="Proteomes" id="UP000008281"/>
    </source>
</evidence>
<keyword evidence="1" id="KW-0472">Membrane</keyword>
<dbReference type="AlphaFoldDB" id="E3NRI4"/>
<keyword evidence="1" id="KW-0812">Transmembrane</keyword>
<dbReference type="EMBL" id="DS269727">
    <property type="protein sequence ID" value="EFO88053.1"/>
    <property type="molecule type" value="Genomic_DNA"/>
</dbReference>
<feature type="transmembrane region" description="Helical" evidence="1">
    <location>
        <begin position="36"/>
        <end position="56"/>
    </location>
</feature>
<dbReference type="HOGENOM" id="CLU_2442936_0_0_1"/>
<evidence type="ECO:0000313" key="2">
    <source>
        <dbReference type="EMBL" id="EFO88053.1"/>
    </source>
</evidence>
<name>E3NRI4_CAERE</name>
<protein>
    <submittedName>
        <fullName evidence="2">Uncharacterized protein</fullName>
    </submittedName>
</protein>
<keyword evidence="3" id="KW-1185">Reference proteome</keyword>
<dbReference type="InParanoid" id="E3NRI4"/>
<sequence>MEEKAAEEERDGYSIRIVFKYAKEIFKKLTTNTLTMIMSVFVDFFFIALCSPFWSIDRSFKKHPQKSLPILRLRFLAIQEVFKAMGPIEM</sequence>